<dbReference type="InterPro" id="IPR039422">
    <property type="entry name" value="MarR/SlyA-like"/>
</dbReference>
<dbReference type="GO" id="GO:0005737">
    <property type="term" value="C:cytoplasm"/>
    <property type="evidence" value="ECO:0007669"/>
    <property type="project" value="UniProtKB-SubCell"/>
</dbReference>
<name>A0A410PS67_9FIRM</name>
<evidence type="ECO:0000313" key="7">
    <source>
        <dbReference type="EMBL" id="QAT41831.1"/>
    </source>
</evidence>
<sequence length="142" mass="16329">MNDEILKLENQLCFPLYAASKEIVNRYKPFLDKIDLTYTQYIVMMVLWEHKSISVKELGKHLYLDSGTLTPVLKRLESKGFVERIRSLEDERNVNVTLTETGEGLKEKAVSIPSEMGKCLPLSPEEAKTLYTLLYKLLDQMG</sequence>
<dbReference type="GO" id="GO:0006950">
    <property type="term" value="P:response to stress"/>
    <property type="evidence" value="ECO:0007669"/>
    <property type="project" value="TreeGrafter"/>
</dbReference>
<dbReference type="EMBL" id="CP035281">
    <property type="protein sequence ID" value="QAT41831.1"/>
    <property type="molecule type" value="Genomic_DNA"/>
</dbReference>
<dbReference type="PANTHER" id="PTHR33164:SF5">
    <property type="entry name" value="ORGANIC HYDROPEROXIDE RESISTANCE TRANSCRIPTIONAL REGULATOR"/>
    <property type="match status" value="1"/>
</dbReference>
<keyword evidence="2" id="KW-0963">Cytoplasm</keyword>
<protein>
    <submittedName>
        <fullName evidence="7">MarR family transcriptional regulator</fullName>
    </submittedName>
</protein>
<dbReference type="OrthoDB" id="9806864at2"/>
<evidence type="ECO:0000256" key="4">
    <source>
        <dbReference type="ARBA" id="ARBA00023125"/>
    </source>
</evidence>
<dbReference type="FunFam" id="1.10.10.10:FF:000163">
    <property type="entry name" value="MarR family transcriptional regulator"/>
    <property type="match status" value="1"/>
</dbReference>
<reference evidence="7 8" key="1">
    <citation type="submission" date="2019-01" db="EMBL/GenBank/DDBJ databases">
        <title>Draft genomes of a novel of Aminipila strains.</title>
        <authorList>
            <person name="Ma S."/>
        </authorList>
    </citation>
    <scope>NUCLEOTIDE SEQUENCE [LARGE SCALE GENOMIC DNA]</scope>
    <source>
        <strain evidence="8">JN-39</strain>
    </source>
</reference>
<dbReference type="InterPro" id="IPR055166">
    <property type="entry name" value="Transc_reg_Sar_Rot_HTH"/>
</dbReference>
<evidence type="ECO:0000256" key="5">
    <source>
        <dbReference type="ARBA" id="ARBA00023163"/>
    </source>
</evidence>
<feature type="domain" description="HTH marR-type" evidence="6">
    <location>
        <begin position="9"/>
        <end position="139"/>
    </location>
</feature>
<dbReference type="PROSITE" id="PS50995">
    <property type="entry name" value="HTH_MARR_2"/>
    <property type="match status" value="1"/>
</dbReference>
<dbReference type="SMART" id="SM00347">
    <property type="entry name" value="HTH_MARR"/>
    <property type="match status" value="1"/>
</dbReference>
<keyword evidence="4" id="KW-0238">DNA-binding</keyword>
<dbReference type="InterPro" id="IPR036388">
    <property type="entry name" value="WH-like_DNA-bd_sf"/>
</dbReference>
<comment type="subcellular location">
    <subcellularLocation>
        <location evidence="1">Cytoplasm</location>
    </subcellularLocation>
</comment>
<gene>
    <name evidence="7" type="ORF">EQM06_00550</name>
</gene>
<dbReference type="Pfam" id="PF22381">
    <property type="entry name" value="Staph_reg_Sar_Rot"/>
    <property type="match status" value="1"/>
</dbReference>
<keyword evidence="5" id="KW-0804">Transcription</keyword>
<evidence type="ECO:0000256" key="1">
    <source>
        <dbReference type="ARBA" id="ARBA00004496"/>
    </source>
</evidence>
<dbReference type="InterPro" id="IPR000835">
    <property type="entry name" value="HTH_MarR-typ"/>
</dbReference>
<dbReference type="KEGG" id="amij:EQM06_00550"/>
<keyword evidence="8" id="KW-1185">Reference proteome</keyword>
<evidence type="ECO:0000256" key="2">
    <source>
        <dbReference type="ARBA" id="ARBA00022490"/>
    </source>
</evidence>
<dbReference type="GO" id="GO:0003700">
    <property type="term" value="F:DNA-binding transcription factor activity"/>
    <property type="evidence" value="ECO:0007669"/>
    <property type="project" value="InterPro"/>
</dbReference>
<keyword evidence="3" id="KW-0805">Transcription regulation</keyword>
<proteinExistence type="predicted"/>
<dbReference type="Proteomes" id="UP000287601">
    <property type="component" value="Chromosome"/>
</dbReference>
<evidence type="ECO:0000313" key="8">
    <source>
        <dbReference type="Proteomes" id="UP000287601"/>
    </source>
</evidence>
<dbReference type="GO" id="GO:0003677">
    <property type="term" value="F:DNA binding"/>
    <property type="evidence" value="ECO:0007669"/>
    <property type="project" value="UniProtKB-KW"/>
</dbReference>
<dbReference type="SUPFAM" id="SSF46785">
    <property type="entry name" value="Winged helix' DNA-binding domain"/>
    <property type="match status" value="1"/>
</dbReference>
<dbReference type="InterPro" id="IPR036390">
    <property type="entry name" value="WH_DNA-bd_sf"/>
</dbReference>
<dbReference type="AlphaFoldDB" id="A0A410PS67"/>
<dbReference type="PRINTS" id="PR00598">
    <property type="entry name" value="HTHMARR"/>
</dbReference>
<evidence type="ECO:0000259" key="6">
    <source>
        <dbReference type="PROSITE" id="PS50995"/>
    </source>
</evidence>
<dbReference type="Gene3D" id="1.10.10.10">
    <property type="entry name" value="Winged helix-like DNA-binding domain superfamily/Winged helix DNA-binding domain"/>
    <property type="match status" value="1"/>
</dbReference>
<organism evidence="7 8">
    <name type="scientific">Aminipila luticellarii</name>
    <dbReference type="NCBI Taxonomy" id="2507160"/>
    <lineage>
        <taxon>Bacteria</taxon>
        <taxon>Bacillati</taxon>
        <taxon>Bacillota</taxon>
        <taxon>Clostridia</taxon>
        <taxon>Peptostreptococcales</taxon>
        <taxon>Anaerovoracaceae</taxon>
        <taxon>Aminipila</taxon>
    </lineage>
</organism>
<dbReference type="PANTHER" id="PTHR33164">
    <property type="entry name" value="TRANSCRIPTIONAL REGULATOR, MARR FAMILY"/>
    <property type="match status" value="1"/>
</dbReference>
<dbReference type="RefSeq" id="WP_128744485.1">
    <property type="nucleotide sequence ID" value="NZ_CP035281.1"/>
</dbReference>
<evidence type="ECO:0000256" key="3">
    <source>
        <dbReference type="ARBA" id="ARBA00023015"/>
    </source>
</evidence>
<accession>A0A410PS67</accession>